<keyword evidence="2" id="KW-0812">Transmembrane</keyword>
<organism evidence="3 4">
    <name type="scientific">Cerrena zonata</name>
    <dbReference type="NCBI Taxonomy" id="2478898"/>
    <lineage>
        <taxon>Eukaryota</taxon>
        <taxon>Fungi</taxon>
        <taxon>Dikarya</taxon>
        <taxon>Basidiomycota</taxon>
        <taxon>Agaricomycotina</taxon>
        <taxon>Agaricomycetes</taxon>
        <taxon>Polyporales</taxon>
        <taxon>Cerrenaceae</taxon>
        <taxon>Cerrena</taxon>
    </lineage>
</organism>
<comment type="caution">
    <text evidence="3">The sequence shown here is derived from an EMBL/GenBank/DDBJ whole genome shotgun (WGS) entry which is preliminary data.</text>
</comment>
<dbReference type="PANTHER" id="PTHR39605:SF1">
    <property type="entry name" value="MAJOR FACILITATOR SUPERFAMILY (MFS) PROFILE DOMAIN-CONTAINING PROTEIN"/>
    <property type="match status" value="1"/>
</dbReference>
<evidence type="ECO:0000313" key="4">
    <source>
        <dbReference type="Proteomes" id="UP001385951"/>
    </source>
</evidence>
<keyword evidence="4" id="KW-1185">Reference proteome</keyword>
<proteinExistence type="predicted"/>
<sequence>MSNEIELDNLSQKDEVQQTSDTSSSGPDITNNADDQTVTIWAYTATALLTALAVPMILFPRVLLFVSESAGQTRDTLTPLESYLCLNGGILLLTFALALLFNIPSNRSIVEMQIRLEGPQGHPLLVPLTVSCSLIAFLSYNTKSISSLPFLVFLGAATIGLWGWWTVLFAGSSYRSRKTGADKRTSSFLFGNRSAASALKKQWKKGQRTKDL</sequence>
<dbReference type="AlphaFoldDB" id="A0AAW0GU53"/>
<evidence type="ECO:0008006" key="5">
    <source>
        <dbReference type="Google" id="ProtNLM"/>
    </source>
</evidence>
<dbReference type="EMBL" id="JASBNA010000003">
    <property type="protein sequence ID" value="KAK7693507.1"/>
    <property type="molecule type" value="Genomic_DNA"/>
</dbReference>
<evidence type="ECO:0000256" key="1">
    <source>
        <dbReference type="SAM" id="MobiDB-lite"/>
    </source>
</evidence>
<evidence type="ECO:0000256" key="2">
    <source>
        <dbReference type="SAM" id="Phobius"/>
    </source>
</evidence>
<keyword evidence="2" id="KW-1133">Transmembrane helix</keyword>
<evidence type="ECO:0000313" key="3">
    <source>
        <dbReference type="EMBL" id="KAK7693507.1"/>
    </source>
</evidence>
<keyword evidence="2" id="KW-0472">Membrane</keyword>
<feature type="transmembrane region" description="Helical" evidence="2">
    <location>
        <begin position="148"/>
        <end position="170"/>
    </location>
</feature>
<feature type="region of interest" description="Disordered" evidence="1">
    <location>
        <begin position="1"/>
        <end position="31"/>
    </location>
</feature>
<reference evidence="3 4" key="1">
    <citation type="submission" date="2022-09" db="EMBL/GenBank/DDBJ databases">
        <authorList>
            <person name="Palmer J.M."/>
        </authorList>
    </citation>
    <scope>NUCLEOTIDE SEQUENCE [LARGE SCALE GENOMIC DNA]</scope>
    <source>
        <strain evidence="3 4">DSM 7382</strain>
    </source>
</reference>
<name>A0AAW0GU53_9APHY</name>
<feature type="transmembrane region" description="Helical" evidence="2">
    <location>
        <begin position="40"/>
        <end position="60"/>
    </location>
</feature>
<feature type="compositionally biased region" description="Polar residues" evidence="1">
    <location>
        <begin position="17"/>
        <end position="31"/>
    </location>
</feature>
<protein>
    <recommendedName>
        <fullName evidence="5">Transmembrane protein</fullName>
    </recommendedName>
</protein>
<feature type="transmembrane region" description="Helical" evidence="2">
    <location>
        <begin position="80"/>
        <end position="103"/>
    </location>
</feature>
<dbReference type="PANTHER" id="PTHR39605">
    <property type="entry name" value="MAJOR FACILITATOR SUPERFAMILY (MFS) PROFILE DOMAIN-CONTAINING PROTEIN"/>
    <property type="match status" value="1"/>
</dbReference>
<dbReference type="Proteomes" id="UP001385951">
    <property type="component" value="Unassembled WGS sequence"/>
</dbReference>
<feature type="transmembrane region" description="Helical" evidence="2">
    <location>
        <begin position="124"/>
        <end position="142"/>
    </location>
</feature>
<gene>
    <name evidence="3" type="ORF">QCA50_003075</name>
</gene>
<accession>A0AAW0GU53</accession>